<dbReference type="PANTHER" id="PTHR34485:SF2">
    <property type="entry name" value="PROLINE RICH, LACRIMAL 1"/>
    <property type="match status" value="1"/>
</dbReference>
<evidence type="ECO:0000313" key="2">
    <source>
        <dbReference type="Proteomes" id="UP001159405"/>
    </source>
</evidence>
<dbReference type="Proteomes" id="UP001159405">
    <property type="component" value="Unassembled WGS sequence"/>
</dbReference>
<protein>
    <submittedName>
        <fullName evidence="1">Uncharacterized protein</fullName>
    </submittedName>
</protein>
<name>A0ABN8NXS1_9CNID</name>
<dbReference type="PANTHER" id="PTHR34485">
    <property type="entry name" value="PROLINE-RICH, LACRIMAL 1"/>
    <property type="match status" value="1"/>
</dbReference>
<comment type="caution">
    <text evidence="1">The sequence shown here is derived from an EMBL/GenBank/DDBJ whole genome shotgun (WGS) entry which is preliminary data.</text>
</comment>
<dbReference type="EMBL" id="CALNXK010000041">
    <property type="protein sequence ID" value="CAH3125298.1"/>
    <property type="molecule type" value="Genomic_DNA"/>
</dbReference>
<accession>A0ABN8NXS1</accession>
<keyword evidence="2" id="KW-1185">Reference proteome</keyword>
<gene>
    <name evidence="1" type="ORF">PLOB_00031963</name>
</gene>
<proteinExistence type="predicted"/>
<reference evidence="1 2" key="1">
    <citation type="submission" date="2022-05" db="EMBL/GenBank/DDBJ databases">
        <authorList>
            <consortium name="Genoscope - CEA"/>
            <person name="William W."/>
        </authorList>
    </citation>
    <scope>NUCLEOTIDE SEQUENCE [LARGE SCALE GENOMIC DNA]</scope>
</reference>
<evidence type="ECO:0000313" key="1">
    <source>
        <dbReference type="EMBL" id="CAH3125298.1"/>
    </source>
</evidence>
<sequence>MQSIRVLLKYYERDIHTWDKDVARNVKEDEIKCTGEPYKTKIPLKSTFHWLAYRIECKRRAQEADSVIQPQMGRGHSNLCEANIKLNEALLNEQMITIVGTLLSPHGPCHNPVNTDALLVAYRNTVKEINITSKETTIIAQGFQTAFDISSAANKMLEVGQMDQEMERPILLTSTSPRTA</sequence>
<organism evidence="1 2">
    <name type="scientific">Porites lobata</name>
    <dbReference type="NCBI Taxonomy" id="104759"/>
    <lineage>
        <taxon>Eukaryota</taxon>
        <taxon>Metazoa</taxon>
        <taxon>Cnidaria</taxon>
        <taxon>Anthozoa</taxon>
        <taxon>Hexacorallia</taxon>
        <taxon>Scleractinia</taxon>
        <taxon>Fungiina</taxon>
        <taxon>Poritidae</taxon>
        <taxon>Porites</taxon>
    </lineage>
</organism>